<gene>
    <name evidence="2" type="ordered locus">RB2679</name>
</gene>
<dbReference type="EMBL" id="BX294137">
    <property type="protein sequence ID" value="CAD72775.1"/>
    <property type="molecule type" value="Genomic_DNA"/>
</dbReference>
<keyword evidence="3" id="KW-1185">Reference proteome</keyword>
<evidence type="ECO:0000256" key="1">
    <source>
        <dbReference type="SAM" id="MobiDB-lite"/>
    </source>
</evidence>
<dbReference type="AlphaFoldDB" id="Q7UVF0"/>
<proteinExistence type="predicted"/>
<dbReference type="InParanoid" id="Q7UVF0"/>
<organism evidence="2 3">
    <name type="scientific">Rhodopirellula baltica (strain DSM 10527 / NCIMB 13988 / SH1)</name>
    <dbReference type="NCBI Taxonomy" id="243090"/>
    <lineage>
        <taxon>Bacteria</taxon>
        <taxon>Pseudomonadati</taxon>
        <taxon>Planctomycetota</taxon>
        <taxon>Planctomycetia</taxon>
        <taxon>Pirellulales</taxon>
        <taxon>Pirellulaceae</taxon>
        <taxon>Rhodopirellula</taxon>
    </lineage>
</organism>
<evidence type="ECO:0000313" key="2">
    <source>
        <dbReference type="EMBL" id="CAD72775.1"/>
    </source>
</evidence>
<reference evidence="2 3" key="1">
    <citation type="journal article" date="2003" name="Proc. Natl. Acad. Sci. U.S.A.">
        <title>Complete genome sequence of the marine planctomycete Pirellula sp. strain 1.</title>
        <authorList>
            <person name="Gloeckner F.O."/>
            <person name="Kube M."/>
            <person name="Bauer M."/>
            <person name="Teeling H."/>
            <person name="Lombardot T."/>
            <person name="Ludwig W."/>
            <person name="Gade D."/>
            <person name="Beck A."/>
            <person name="Borzym K."/>
            <person name="Heitmann K."/>
            <person name="Rabus R."/>
            <person name="Schlesner H."/>
            <person name="Amann R."/>
            <person name="Reinhardt R."/>
        </authorList>
    </citation>
    <scope>NUCLEOTIDE SEQUENCE [LARGE SCALE GENOMIC DNA]</scope>
    <source>
        <strain evidence="3">DSM 10527 / NCIMB 13988 / SH1</strain>
    </source>
</reference>
<feature type="region of interest" description="Disordered" evidence="1">
    <location>
        <begin position="48"/>
        <end position="68"/>
    </location>
</feature>
<dbReference type="HOGENOM" id="CLU_1546395_0_0_0"/>
<accession>Q7UVF0</accession>
<sequence length="173" mass="19502">MKRARAIVGLQFISLWNRFSMTHRIRLRRPWTREIFCDGQSVHRAERMDVPDTSGASEVPTGNDVPGQVTRSEYHAIYRRHFNCPTGLEDGDQVSIEIDPEPNQRFVVRLNEQEIGTNDLAGMQVETASEAIRLPLPKPLLGQNQIEIELRSNEASSPPLCVSEVALRIDAAV</sequence>
<dbReference type="STRING" id="243090.RB2679"/>
<name>Q7UVF0_RHOBA</name>
<protein>
    <submittedName>
        <fullName evidence="2">Uncharacterized protein</fullName>
    </submittedName>
</protein>
<dbReference type="Proteomes" id="UP000001025">
    <property type="component" value="Chromosome"/>
</dbReference>
<dbReference type="KEGG" id="rba:RB2679"/>
<dbReference type="PATRIC" id="fig|243090.15.peg.1231"/>
<dbReference type="EnsemblBacteria" id="CAD72775">
    <property type="protein sequence ID" value="CAD72775"/>
    <property type="gene ID" value="RB2679"/>
</dbReference>
<evidence type="ECO:0000313" key="3">
    <source>
        <dbReference type="Proteomes" id="UP000001025"/>
    </source>
</evidence>
<dbReference type="OrthoDB" id="285989at2"/>